<sequence length="487" mass="52544">MKRRTVMKTAGMGLGAFMGLGTQRALALTGRASDQAGVTPSQGPRKAIVIGAGISGLAAAQRLRTAGLEVLVLEARDRIGGRLHTSTAWRGPAMDLGASWIHGAGPGNPVAVLAKQLGARLTSTTYDNAEAYDGEGGELADHHNRLLEAIQRQVATAIAERDRRKEQSLKALVYDELDYQDRPVLEQRMIDFALNGTYEHEYGASADQLSARWFDSGEAFEGPEHLFLDGYQVLSTHLAAGLNIKLKHEVSAVTYQGPSGVTVQTNQGEFSAHYVVVTLPLGVLKSGRVNFTPALPTSKRAAIEGLGVGVLNKCCLLFPQTFWNSRLDWLNQLPRQGKAGQWAEWVSFARPTGRPVLMGFNAADFGRKIESWDDTAIVQSAMGALRTMFGQGIPAPVDALVTRWAADPYARGAYSCHVVGSTPQQRDDLAQSVNGRLFFAGEATERQYYQTVHGAYLSGLRAANEVLRQNTGSTAAAPWRPMASPLG</sequence>
<comment type="similarity">
    <text evidence="3">Belongs to the tryptophan 2-monooxygenase family.</text>
</comment>
<keyword evidence="7" id="KW-0073">Auxin biosynthesis</keyword>
<dbReference type="EMBL" id="JASVDS010000003">
    <property type="protein sequence ID" value="MDL5032516.1"/>
    <property type="molecule type" value="Genomic_DNA"/>
</dbReference>
<evidence type="ECO:0000256" key="1">
    <source>
        <dbReference type="ARBA" id="ARBA00001974"/>
    </source>
</evidence>
<dbReference type="PRINTS" id="PR00757">
    <property type="entry name" value="AMINEOXDASEF"/>
</dbReference>
<accession>A0ABT7LLY2</accession>
<evidence type="ECO:0000256" key="7">
    <source>
        <dbReference type="ARBA" id="ARBA00023070"/>
    </source>
</evidence>
<evidence type="ECO:0000256" key="4">
    <source>
        <dbReference type="ARBA" id="ARBA00012535"/>
    </source>
</evidence>
<keyword evidence="6" id="KW-0560">Oxidoreductase</keyword>
<evidence type="ECO:0000256" key="5">
    <source>
        <dbReference type="ARBA" id="ARBA00017871"/>
    </source>
</evidence>
<dbReference type="SUPFAM" id="SSF51905">
    <property type="entry name" value="FAD/NAD(P)-binding domain"/>
    <property type="match status" value="1"/>
</dbReference>
<reference evidence="10 11" key="1">
    <citation type="submission" date="2023-06" db="EMBL/GenBank/DDBJ databases">
        <title>Pelomonas sp. APW6 16S ribosomal RNA gene genome sequencing and assembly.</title>
        <authorList>
            <person name="Woo H."/>
        </authorList>
    </citation>
    <scope>NUCLEOTIDE SEQUENCE [LARGE SCALE GENOMIC DNA]</scope>
    <source>
        <strain evidence="10 11">APW6</strain>
    </source>
</reference>
<dbReference type="InterPro" id="IPR001613">
    <property type="entry name" value="Flavin_amine_oxidase"/>
</dbReference>
<evidence type="ECO:0000313" key="11">
    <source>
        <dbReference type="Proteomes" id="UP001238603"/>
    </source>
</evidence>
<keyword evidence="11" id="KW-1185">Reference proteome</keyword>
<feature type="domain" description="Amine oxidase" evidence="9">
    <location>
        <begin position="54"/>
        <end position="467"/>
    </location>
</feature>
<evidence type="ECO:0000313" key="10">
    <source>
        <dbReference type="EMBL" id="MDL5032516.1"/>
    </source>
</evidence>
<organism evidence="10 11">
    <name type="scientific">Roseateles subflavus</name>
    <dbReference type="NCBI Taxonomy" id="3053353"/>
    <lineage>
        <taxon>Bacteria</taxon>
        <taxon>Pseudomonadati</taxon>
        <taxon>Pseudomonadota</taxon>
        <taxon>Betaproteobacteria</taxon>
        <taxon>Burkholderiales</taxon>
        <taxon>Sphaerotilaceae</taxon>
        <taxon>Roseateles</taxon>
    </lineage>
</organism>
<dbReference type="PANTHER" id="PTHR10742:SF410">
    <property type="entry name" value="LYSINE-SPECIFIC HISTONE DEMETHYLASE 2"/>
    <property type="match status" value="1"/>
</dbReference>
<comment type="pathway">
    <text evidence="2">Plant hormone metabolism; auxin biosynthesis.</text>
</comment>
<protein>
    <recommendedName>
        <fullName evidence="5">Tryptophan 2-monooxygenase</fullName>
        <ecNumber evidence="4">1.13.12.3</ecNumber>
    </recommendedName>
</protein>
<dbReference type="Pfam" id="PF01593">
    <property type="entry name" value="Amino_oxidase"/>
    <property type="match status" value="1"/>
</dbReference>
<dbReference type="RefSeq" id="WP_285982615.1">
    <property type="nucleotide sequence ID" value="NZ_JASVDS010000003.1"/>
</dbReference>
<proteinExistence type="inferred from homology"/>
<comment type="catalytic activity">
    <reaction evidence="8">
        <text>L-tryptophan + O2 = indole-3-acetamide + CO2 + H2O</text>
        <dbReference type="Rhea" id="RHEA:16165"/>
        <dbReference type="ChEBI" id="CHEBI:15377"/>
        <dbReference type="ChEBI" id="CHEBI:15379"/>
        <dbReference type="ChEBI" id="CHEBI:16031"/>
        <dbReference type="ChEBI" id="CHEBI:16526"/>
        <dbReference type="ChEBI" id="CHEBI:57912"/>
        <dbReference type="EC" id="1.13.12.3"/>
    </reaction>
</comment>
<gene>
    <name evidence="10" type="ORF">QRD43_11440</name>
</gene>
<evidence type="ECO:0000256" key="3">
    <source>
        <dbReference type="ARBA" id="ARBA00005833"/>
    </source>
</evidence>
<evidence type="ECO:0000259" key="9">
    <source>
        <dbReference type="Pfam" id="PF01593"/>
    </source>
</evidence>
<evidence type="ECO:0000256" key="6">
    <source>
        <dbReference type="ARBA" id="ARBA00023002"/>
    </source>
</evidence>
<comment type="cofactor">
    <cofactor evidence="1">
        <name>FAD</name>
        <dbReference type="ChEBI" id="CHEBI:57692"/>
    </cofactor>
</comment>
<dbReference type="InterPro" id="IPR050281">
    <property type="entry name" value="Flavin_monoamine_oxidase"/>
</dbReference>
<dbReference type="InterPro" id="IPR036188">
    <property type="entry name" value="FAD/NAD-bd_sf"/>
</dbReference>
<dbReference type="Proteomes" id="UP001238603">
    <property type="component" value="Unassembled WGS sequence"/>
</dbReference>
<comment type="caution">
    <text evidence="10">The sequence shown here is derived from an EMBL/GenBank/DDBJ whole genome shotgun (WGS) entry which is preliminary data.</text>
</comment>
<dbReference type="SUPFAM" id="SSF54373">
    <property type="entry name" value="FAD-linked reductases, C-terminal domain"/>
    <property type="match status" value="1"/>
</dbReference>
<dbReference type="InterPro" id="IPR002937">
    <property type="entry name" value="Amino_oxidase"/>
</dbReference>
<dbReference type="Gene3D" id="3.90.660.10">
    <property type="match status" value="1"/>
</dbReference>
<dbReference type="EC" id="1.13.12.3" evidence="4"/>
<dbReference type="PANTHER" id="PTHR10742">
    <property type="entry name" value="FLAVIN MONOAMINE OXIDASE"/>
    <property type="match status" value="1"/>
</dbReference>
<name>A0ABT7LLY2_9BURK</name>
<evidence type="ECO:0000256" key="2">
    <source>
        <dbReference type="ARBA" id="ARBA00004814"/>
    </source>
</evidence>
<evidence type="ECO:0000256" key="8">
    <source>
        <dbReference type="ARBA" id="ARBA00047321"/>
    </source>
</evidence>
<dbReference type="Gene3D" id="3.50.50.60">
    <property type="entry name" value="FAD/NAD(P)-binding domain"/>
    <property type="match status" value="1"/>
</dbReference>